<dbReference type="PANTHER" id="PTHR24960">
    <property type="entry name" value="PHOTOSYSTEM I IRON-SULFUR CENTER-RELATED"/>
    <property type="match status" value="1"/>
</dbReference>
<dbReference type="Gene3D" id="3.30.70.20">
    <property type="match status" value="2"/>
</dbReference>
<feature type="domain" description="4Fe-4S ferredoxin-type" evidence="5">
    <location>
        <begin position="187"/>
        <end position="216"/>
    </location>
</feature>
<sequence>MHFNSQNTRPTLIRVGRSCVHHIVAQSDCQACLAVCPSNAAIAQNDSVHIDMDACIACGACLFACPTGAIETPEPPRRYFREERLVMPLSLTPPAVDELLMWHAQYEIRAVEFDTAQHPNWVIALATLNLRLKKLKQPLWVILPPQEATVDQRRRHWLQLKNSADNTGSVTPGRRARRAFFSEVSEYQVLVDKSLCYLCGACARICPEAAIQIDSESMTLNPTLCTGCGCCEDICFPKALKVVENAESTSTVLPLVENSCHTCHRPFTAWSGQTSECPICQRHRFGMRES</sequence>
<dbReference type="Proteomes" id="UP000255528">
    <property type="component" value="Unassembled WGS sequence"/>
</dbReference>
<reference evidence="6 7" key="1">
    <citation type="submission" date="2018-06" db="EMBL/GenBank/DDBJ databases">
        <authorList>
            <consortium name="Pathogen Informatics"/>
            <person name="Doyle S."/>
        </authorList>
    </citation>
    <scope>NUCLEOTIDE SEQUENCE [LARGE SCALE GENOMIC DNA]</scope>
    <source>
        <strain evidence="6 7">NCTC12119</strain>
    </source>
</reference>
<keyword evidence="2" id="KW-0479">Metal-binding</keyword>
<keyword evidence="4" id="KW-0411">Iron-sulfur</keyword>
<dbReference type="PROSITE" id="PS00198">
    <property type="entry name" value="4FE4S_FER_1"/>
    <property type="match status" value="1"/>
</dbReference>
<dbReference type="EMBL" id="UIGI01000001">
    <property type="protein sequence ID" value="SUW64013.1"/>
    <property type="molecule type" value="Genomic_DNA"/>
</dbReference>
<evidence type="ECO:0000256" key="2">
    <source>
        <dbReference type="ARBA" id="ARBA00022723"/>
    </source>
</evidence>
<dbReference type="GO" id="GO:0046872">
    <property type="term" value="F:metal ion binding"/>
    <property type="evidence" value="ECO:0007669"/>
    <property type="project" value="UniProtKB-KW"/>
</dbReference>
<dbReference type="AlphaFoldDB" id="A0A381CAF9"/>
<protein>
    <submittedName>
        <fullName evidence="6">Ferredoxin</fullName>
    </submittedName>
</protein>
<evidence type="ECO:0000256" key="3">
    <source>
        <dbReference type="ARBA" id="ARBA00023004"/>
    </source>
</evidence>
<accession>A0A381CAF9</accession>
<feature type="domain" description="4Fe-4S ferredoxin-type" evidence="5">
    <location>
        <begin position="217"/>
        <end position="245"/>
    </location>
</feature>
<name>A0A381CAF9_9ENTR</name>
<dbReference type="InterPro" id="IPR017896">
    <property type="entry name" value="4Fe4S_Fe-S-bd"/>
</dbReference>
<evidence type="ECO:0000256" key="4">
    <source>
        <dbReference type="ARBA" id="ARBA00023014"/>
    </source>
</evidence>
<gene>
    <name evidence="6" type="ORF">NCTC12119_02512</name>
</gene>
<dbReference type="PANTHER" id="PTHR24960:SF79">
    <property type="entry name" value="PHOTOSYSTEM I IRON-SULFUR CENTER"/>
    <property type="match status" value="1"/>
</dbReference>
<dbReference type="InterPro" id="IPR017900">
    <property type="entry name" value="4Fe4S_Fe_S_CS"/>
</dbReference>
<organism evidence="6 7">
    <name type="scientific">Buttiauxella agrestis</name>
    <dbReference type="NCBI Taxonomy" id="82977"/>
    <lineage>
        <taxon>Bacteria</taxon>
        <taxon>Pseudomonadati</taxon>
        <taxon>Pseudomonadota</taxon>
        <taxon>Gammaproteobacteria</taxon>
        <taxon>Enterobacterales</taxon>
        <taxon>Enterobacteriaceae</taxon>
        <taxon>Buttiauxella</taxon>
    </lineage>
</organism>
<feature type="domain" description="4Fe-4S ferredoxin-type" evidence="5">
    <location>
        <begin position="46"/>
        <end position="75"/>
    </location>
</feature>
<proteinExistence type="predicted"/>
<dbReference type="PROSITE" id="PS51379">
    <property type="entry name" value="4FE4S_FER_2"/>
    <property type="match status" value="3"/>
</dbReference>
<evidence type="ECO:0000259" key="5">
    <source>
        <dbReference type="PROSITE" id="PS51379"/>
    </source>
</evidence>
<dbReference type="SUPFAM" id="SSF54862">
    <property type="entry name" value="4Fe-4S ferredoxins"/>
    <property type="match status" value="1"/>
</dbReference>
<evidence type="ECO:0000256" key="1">
    <source>
        <dbReference type="ARBA" id="ARBA00022485"/>
    </source>
</evidence>
<dbReference type="RefSeq" id="WP_115628713.1">
    <property type="nucleotide sequence ID" value="NZ_UIGI01000001.1"/>
</dbReference>
<dbReference type="InterPro" id="IPR050157">
    <property type="entry name" value="PSI_iron-sulfur_center"/>
</dbReference>
<dbReference type="GO" id="GO:0051539">
    <property type="term" value="F:4 iron, 4 sulfur cluster binding"/>
    <property type="evidence" value="ECO:0007669"/>
    <property type="project" value="UniProtKB-KW"/>
</dbReference>
<keyword evidence="1" id="KW-0004">4Fe-4S</keyword>
<evidence type="ECO:0000313" key="7">
    <source>
        <dbReference type="Proteomes" id="UP000255528"/>
    </source>
</evidence>
<evidence type="ECO:0000313" key="6">
    <source>
        <dbReference type="EMBL" id="SUW64013.1"/>
    </source>
</evidence>
<keyword evidence="3" id="KW-0408">Iron</keyword>
<dbReference type="Pfam" id="PF00037">
    <property type="entry name" value="Fer4"/>
    <property type="match status" value="2"/>
</dbReference>